<dbReference type="Pfam" id="PF18149">
    <property type="entry name" value="Helicase_PWI"/>
    <property type="match status" value="1"/>
</dbReference>
<gene>
    <name evidence="3" type="ORF">KVV02_008816</name>
</gene>
<dbReference type="AlphaFoldDB" id="A0A9P7ZVY4"/>
<sequence length="407" mass="45237">MLANKGCAPLEEIPRIVLFFPCSPRERTGPSATGSRVEAIGTDRKTKKEGELAPCKESIFSKTLNLQRLLKGGAIKIPRLQRHQRIAAVSTCETTQGSEQGASLFSHYSLLQPALVFSDLEICAFYHTINSLAPRILNATRDSTMAYLDGFHLANILRMTQPPRSLARAATCAAVGNGSSRSSSSDDNDTDKEDEDREVVMRALDSLRKEWQRNILDFKAKLSSKQKQLNEQVLSQQDFPPLEEEVEYGMENVGYTYKAPVWPAFEDSDDTGTISDSHSLTELRDISHGQVDDQLQGYASIIPPVLPPHLEGNKTGPASSMTSIVYDRAWLISQCSTHLEAFGDPNTDMTSKRLSIDIFTILRSNKPDDDIQINLVDLLGFDNFEFITALLTNRRIIVDNVMTQVNP</sequence>
<feature type="region of interest" description="Disordered" evidence="1">
    <location>
        <begin position="176"/>
        <end position="197"/>
    </location>
</feature>
<evidence type="ECO:0000259" key="2">
    <source>
        <dbReference type="Pfam" id="PF18149"/>
    </source>
</evidence>
<name>A0A9P7ZVY4_MORAP</name>
<dbReference type="InterPro" id="IPR041094">
    <property type="entry name" value="Brr2_helicase_PWI"/>
</dbReference>
<accession>A0A9P7ZVY4</accession>
<protein>
    <recommendedName>
        <fullName evidence="2">Brr2 N-terminal helicase PWI domain-containing protein</fullName>
    </recommendedName>
</protein>
<evidence type="ECO:0000313" key="3">
    <source>
        <dbReference type="EMBL" id="KAG9319123.1"/>
    </source>
</evidence>
<comment type="caution">
    <text evidence="3">The sequence shown here is derived from an EMBL/GenBank/DDBJ whole genome shotgun (WGS) entry which is preliminary data.</text>
</comment>
<feature type="domain" description="Brr2 N-terminal helicase PWI" evidence="2">
    <location>
        <begin position="327"/>
        <end position="398"/>
    </location>
</feature>
<feature type="compositionally biased region" description="Acidic residues" evidence="1">
    <location>
        <begin position="186"/>
        <end position="197"/>
    </location>
</feature>
<proteinExistence type="predicted"/>
<dbReference type="EMBL" id="JAIFTL010000613">
    <property type="protein sequence ID" value="KAG9319123.1"/>
    <property type="molecule type" value="Genomic_DNA"/>
</dbReference>
<evidence type="ECO:0000256" key="1">
    <source>
        <dbReference type="SAM" id="MobiDB-lite"/>
    </source>
</evidence>
<evidence type="ECO:0000313" key="4">
    <source>
        <dbReference type="Proteomes" id="UP000717515"/>
    </source>
</evidence>
<organism evidence="3 4">
    <name type="scientific">Mortierella alpina</name>
    <name type="common">Oleaginous fungus</name>
    <name type="synonym">Mortierella renispora</name>
    <dbReference type="NCBI Taxonomy" id="64518"/>
    <lineage>
        <taxon>Eukaryota</taxon>
        <taxon>Fungi</taxon>
        <taxon>Fungi incertae sedis</taxon>
        <taxon>Mucoromycota</taxon>
        <taxon>Mortierellomycotina</taxon>
        <taxon>Mortierellomycetes</taxon>
        <taxon>Mortierellales</taxon>
        <taxon>Mortierellaceae</taxon>
        <taxon>Mortierella</taxon>
    </lineage>
</organism>
<reference evidence="3" key="1">
    <citation type="submission" date="2021-07" db="EMBL/GenBank/DDBJ databases">
        <title>Draft genome of Mortierella alpina, strain LL118, isolated from an aspen leaf litter sample.</title>
        <authorList>
            <person name="Yang S."/>
            <person name="Vinatzer B.A."/>
        </authorList>
    </citation>
    <scope>NUCLEOTIDE SEQUENCE</scope>
    <source>
        <strain evidence="3">LL118</strain>
    </source>
</reference>
<dbReference type="Proteomes" id="UP000717515">
    <property type="component" value="Unassembled WGS sequence"/>
</dbReference>